<proteinExistence type="predicted"/>
<comment type="caution">
    <text evidence="2">The sequence shown here is derived from an EMBL/GenBank/DDBJ whole genome shotgun (WGS) entry which is preliminary data.</text>
</comment>
<reference evidence="2" key="1">
    <citation type="submission" date="2021-02" db="EMBL/GenBank/DDBJ databases">
        <authorList>
            <person name="Vanwijnsberghe S."/>
        </authorList>
    </citation>
    <scope>NUCLEOTIDE SEQUENCE</scope>
    <source>
        <strain evidence="2">R-70211</strain>
    </source>
</reference>
<dbReference type="AlphaFoldDB" id="A0A9N8MM38"/>
<protein>
    <recommendedName>
        <fullName evidence="1">HEPN/Toprim N-terminal domain-containing protein</fullName>
    </recommendedName>
</protein>
<name>A0A9N8MM38_9BURK</name>
<dbReference type="RefSeq" id="WP_201138878.1">
    <property type="nucleotide sequence ID" value="NZ_CAJNAS010000003.1"/>
</dbReference>
<dbReference type="EMBL" id="CAJNAS010000003">
    <property type="protein sequence ID" value="CAE6872585.1"/>
    <property type="molecule type" value="Genomic_DNA"/>
</dbReference>
<gene>
    <name evidence="2" type="ORF">R70211_01374</name>
</gene>
<dbReference type="InterPro" id="IPR041487">
    <property type="entry name" value="HEPN/Toprim-NTD1"/>
</dbReference>
<accession>A0A9N8MM38</accession>
<keyword evidence="3" id="KW-1185">Reference proteome</keyword>
<evidence type="ECO:0000313" key="3">
    <source>
        <dbReference type="Proteomes" id="UP000675121"/>
    </source>
</evidence>
<sequence length="224" mass="25496">MGVPSAFITINGYPLNTTQFRYRRWRFKREDRTIRYTTSSEYLYVTSASVLRKRLAKAGYDRVALELEFLRSLQSIFGSQDAQSYFDDRCFAGRYSPAERAEACRRTSLDDWLLALKENIINDQERFPEPPEIVDVPGRPAGVNVLIDTLACNRTTVFPIKTEHLQNAFPCASLDCMAVAMLEVVPDSAECILDVTALVDYGLVYSFDDLRLGDETAGDERYEI</sequence>
<evidence type="ECO:0000259" key="1">
    <source>
        <dbReference type="Pfam" id="PF18871"/>
    </source>
</evidence>
<feature type="domain" description="HEPN/Toprim N-terminal" evidence="1">
    <location>
        <begin position="1"/>
        <end position="210"/>
    </location>
</feature>
<evidence type="ECO:0000313" key="2">
    <source>
        <dbReference type="EMBL" id="CAE6872585.1"/>
    </source>
</evidence>
<dbReference type="Proteomes" id="UP000675121">
    <property type="component" value="Unassembled WGS sequence"/>
</dbReference>
<organism evidence="2 3">
    <name type="scientific">Paraburkholderia domus</name>
    <dbReference type="NCBI Taxonomy" id="2793075"/>
    <lineage>
        <taxon>Bacteria</taxon>
        <taxon>Pseudomonadati</taxon>
        <taxon>Pseudomonadota</taxon>
        <taxon>Betaproteobacteria</taxon>
        <taxon>Burkholderiales</taxon>
        <taxon>Burkholderiaceae</taxon>
        <taxon>Paraburkholderia</taxon>
    </lineage>
</organism>
<dbReference type="Pfam" id="PF18871">
    <property type="entry name" value="HEPN_Toprim_N"/>
    <property type="match status" value="1"/>
</dbReference>